<proteinExistence type="inferred from homology"/>
<evidence type="ECO:0000256" key="8">
    <source>
        <dbReference type="ARBA" id="ARBA00022842"/>
    </source>
</evidence>
<evidence type="ECO:0000256" key="5">
    <source>
        <dbReference type="ARBA" id="ARBA00022723"/>
    </source>
</evidence>
<keyword evidence="15" id="KW-1185">Reference proteome</keyword>
<dbReference type="InterPro" id="IPR001645">
    <property type="entry name" value="Folylpolyglutamate_synth"/>
</dbReference>
<evidence type="ECO:0000256" key="10">
    <source>
        <dbReference type="ARBA" id="ARBA00047493"/>
    </source>
</evidence>
<dbReference type="PANTHER" id="PTHR11136">
    <property type="entry name" value="FOLYLPOLYGLUTAMATE SYNTHASE-RELATED"/>
    <property type="match status" value="1"/>
</dbReference>
<dbReference type="Pfam" id="PF02875">
    <property type="entry name" value="Mur_ligase_C"/>
    <property type="match status" value="1"/>
</dbReference>
<dbReference type="InterPro" id="IPR036615">
    <property type="entry name" value="Mur_ligase_C_dom_sf"/>
</dbReference>
<dbReference type="FunFam" id="3.40.1190.10:FF:000011">
    <property type="entry name" value="Folylpolyglutamate synthase/dihydrofolate synthase"/>
    <property type="match status" value="1"/>
</dbReference>
<accession>A0A3E3I657</accession>
<dbReference type="GO" id="GO:0005524">
    <property type="term" value="F:ATP binding"/>
    <property type="evidence" value="ECO:0007669"/>
    <property type="project" value="UniProtKB-KW"/>
</dbReference>
<evidence type="ECO:0000259" key="13">
    <source>
        <dbReference type="Pfam" id="PF08245"/>
    </source>
</evidence>
<keyword evidence="4 11" id="KW-0436">Ligase</keyword>
<dbReference type="InterPro" id="IPR004101">
    <property type="entry name" value="Mur_ligase_C"/>
</dbReference>
<dbReference type="SUPFAM" id="SSF53244">
    <property type="entry name" value="MurD-like peptide ligases, peptide-binding domain"/>
    <property type="match status" value="1"/>
</dbReference>
<evidence type="ECO:0000256" key="7">
    <source>
        <dbReference type="ARBA" id="ARBA00022840"/>
    </source>
</evidence>
<evidence type="ECO:0000256" key="9">
    <source>
        <dbReference type="ARBA" id="ARBA00030592"/>
    </source>
</evidence>
<evidence type="ECO:0000256" key="4">
    <source>
        <dbReference type="ARBA" id="ARBA00022598"/>
    </source>
</evidence>
<comment type="caution">
    <text evidence="14">The sequence shown here is derived from an EMBL/GenBank/DDBJ whole genome shotgun (WGS) entry which is preliminary data.</text>
</comment>
<dbReference type="PROSITE" id="PS01012">
    <property type="entry name" value="FOLYLPOLYGLU_SYNT_2"/>
    <property type="match status" value="1"/>
</dbReference>
<comment type="cofactor">
    <cofactor evidence="1">
        <name>Mg(2+)</name>
        <dbReference type="ChEBI" id="CHEBI:18420"/>
    </cofactor>
</comment>
<dbReference type="GO" id="GO:0004326">
    <property type="term" value="F:tetrahydrofolylpolyglutamate synthase activity"/>
    <property type="evidence" value="ECO:0007669"/>
    <property type="project" value="UniProtKB-EC"/>
</dbReference>
<dbReference type="Gene3D" id="3.90.190.20">
    <property type="entry name" value="Mur ligase, C-terminal domain"/>
    <property type="match status" value="1"/>
</dbReference>
<evidence type="ECO:0000313" key="14">
    <source>
        <dbReference type="EMBL" id="RGE61105.1"/>
    </source>
</evidence>
<organism evidence="14 15">
    <name type="scientific">Eisenbergiella massiliensis</name>
    <dbReference type="NCBI Taxonomy" id="1720294"/>
    <lineage>
        <taxon>Bacteria</taxon>
        <taxon>Bacillati</taxon>
        <taxon>Bacillota</taxon>
        <taxon>Clostridia</taxon>
        <taxon>Lachnospirales</taxon>
        <taxon>Lachnospiraceae</taxon>
        <taxon>Eisenbergiella</taxon>
    </lineage>
</organism>
<dbReference type="Proteomes" id="UP000260812">
    <property type="component" value="Unassembled WGS sequence"/>
</dbReference>
<evidence type="ECO:0000256" key="11">
    <source>
        <dbReference type="PIRNR" id="PIRNR001563"/>
    </source>
</evidence>
<dbReference type="InterPro" id="IPR018109">
    <property type="entry name" value="Folylpolyglutamate_synth_CS"/>
</dbReference>
<dbReference type="Pfam" id="PF08245">
    <property type="entry name" value="Mur_ligase_M"/>
    <property type="match status" value="1"/>
</dbReference>
<gene>
    <name evidence="14" type="ORF">DXC51_11270</name>
</gene>
<dbReference type="GeneID" id="97987437"/>
<feature type="domain" description="Mur ligase central" evidence="13">
    <location>
        <begin position="50"/>
        <end position="278"/>
    </location>
</feature>
<name>A0A3E3I657_9FIRM</name>
<evidence type="ECO:0000259" key="12">
    <source>
        <dbReference type="Pfam" id="PF02875"/>
    </source>
</evidence>
<sequence length="442" mass="50313">MMEKKSYTYEEAVVYALQIPKFTKKNTPEDTRRFYEYLGRPGERSGLIHVAGTNGKGSVCSYINAVLSGAGRRTGLFTSPHLVDVRERFRLDGEMISKEEFARCFNQVMDSVKAFCEKNHEEYHPTFFEMLFFISMLWFQEKRADYIILETGMGGRLDATNVIEKPLVTVITRIGLDHTEYLGNTKAEIAAEKAGIIKKGVPVVFWEQEEEVNEVIVKKAREMSAEVIPVSEKQVVLFKFKNKSVDFSMRSGYYEYIRASLSTRAVYQKENAALAVCALEVLSRSCPITRQQVENGLSQAKWEGRMEEVLPGVFIDGAHNEDGMQAFLESVREDGCRGKRHLLFSAVADKRVEPMAQRIVDSGLFEDVAIARLDSARSLTEEQLDSLWSGRNQVRLYHSPEQAMEALLEKKRPEDEVYAAGSLYLAGQLKAYLEKRKQKQQL</sequence>
<keyword evidence="8" id="KW-0460">Magnesium</keyword>
<evidence type="ECO:0000313" key="15">
    <source>
        <dbReference type="Proteomes" id="UP000260812"/>
    </source>
</evidence>
<dbReference type="InterPro" id="IPR013221">
    <property type="entry name" value="Mur_ligase_cen"/>
</dbReference>
<reference evidence="14 15" key="1">
    <citation type="submission" date="2018-08" db="EMBL/GenBank/DDBJ databases">
        <title>A genome reference for cultivated species of the human gut microbiota.</title>
        <authorList>
            <person name="Zou Y."/>
            <person name="Xue W."/>
            <person name="Luo G."/>
        </authorList>
    </citation>
    <scope>NUCLEOTIDE SEQUENCE [LARGE SCALE GENOMIC DNA]</scope>
    <source>
        <strain evidence="14 15">TF05-5AC</strain>
    </source>
</reference>
<dbReference type="GO" id="GO:0046872">
    <property type="term" value="F:metal ion binding"/>
    <property type="evidence" value="ECO:0007669"/>
    <property type="project" value="UniProtKB-KW"/>
</dbReference>
<dbReference type="AlphaFoldDB" id="A0A3E3I657"/>
<comment type="catalytic activity">
    <reaction evidence="10">
        <text>(6S)-5,6,7,8-tetrahydrofolyl-(gamma-L-Glu)(n) + L-glutamate + ATP = (6S)-5,6,7,8-tetrahydrofolyl-(gamma-L-Glu)(n+1) + ADP + phosphate + H(+)</text>
        <dbReference type="Rhea" id="RHEA:10580"/>
        <dbReference type="Rhea" id="RHEA-COMP:14738"/>
        <dbReference type="Rhea" id="RHEA-COMP:14740"/>
        <dbReference type="ChEBI" id="CHEBI:15378"/>
        <dbReference type="ChEBI" id="CHEBI:29985"/>
        <dbReference type="ChEBI" id="CHEBI:30616"/>
        <dbReference type="ChEBI" id="CHEBI:43474"/>
        <dbReference type="ChEBI" id="CHEBI:141005"/>
        <dbReference type="ChEBI" id="CHEBI:456216"/>
        <dbReference type="EC" id="6.3.2.17"/>
    </reaction>
</comment>
<comment type="similarity">
    <text evidence="2 11">Belongs to the folylpolyglutamate synthase family.</text>
</comment>
<dbReference type="PIRSF" id="PIRSF001563">
    <property type="entry name" value="Folylpolyglu_synth"/>
    <property type="match status" value="1"/>
</dbReference>
<evidence type="ECO:0000256" key="6">
    <source>
        <dbReference type="ARBA" id="ARBA00022741"/>
    </source>
</evidence>
<protein>
    <recommendedName>
        <fullName evidence="3">tetrahydrofolate synthase</fullName>
        <ecNumber evidence="3">6.3.2.17</ecNumber>
    </recommendedName>
    <alternativeName>
        <fullName evidence="9">Tetrahydrofolylpolyglutamate synthase</fullName>
    </alternativeName>
</protein>
<evidence type="ECO:0000256" key="3">
    <source>
        <dbReference type="ARBA" id="ARBA00013025"/>
    </source>
</evidence>
<feature type="domain" description="Mur ligase C-terminal" evidence="12">
    <location>
        <begin position="304"/>
        <end position="422"/>
    </location>
</feature>
<dbReference type="NCBIfam" id="TIGR01499">
    <property type="entry name" value="folC"/>
    <property type="match status" value="1"/>
</dbReference>
<dbReference type="SUPFAM" id="SSF53623">
    <property type="entry name" value="MurD-like peptide ligases, catalytic domain"/>
    <property type="match status" value="1"/>
</dbReference>
<evidence type="ECO:0000256" key="1">
    <source>
        <dbReference type="ARBA" id="ARBA00001946"/>
    </source>
</evidence>
<dbReference type="PANTHER" id="PTHR11136:SF0">
    <property type="entry name" value="DIHYDROFOLATE SYNTHETASE-RELATED"/>
    <property type="match status" value="1"/>
</dbReference>
<dbReference type="EMBL" id="QVLV01000006">
    <property type="protein sequence ID" value="RGE61105.1"/>
    <property type="molecule type" value="Genomic_DNA"/>
</dbReference>
<dbReference type="EC" id="6.3.2.17" evidence="3"/>
<dbReference type="GO" id="GO:0005829">
    <property type="term" value="C:cytosol"/>
    <property type="evidence" value="ECO:0007669"/>
    <property type="project" value="TreeGrafter"/>
</dbReference>
<keyword evidence="7 11" id="KW-0067">ATP-binding</keyword>
<dbReference type="GO" id="GO:0008841">
    <property type="term" value="F:dihydrofolate synthase activity"/>
    <property type="evidence" value="ECO:0007669"/>
    <property type="project" value="TreeGrafter"/>
</dbReference>
<keyword evidence="6 11" id="KW-0547">Nucleotide-binding</keyword>
<dbReference type="Gene3D" id="3.40.1190.10">
    <property type="entry name" value="Mur-like, catalytic domain"/>
    <property type="match status" value="1"/>
</dbReference>
<keyword evidence="5" id="KW-0479">Metal-binding</keyword>
<dbReference type="RefSeq" id="WP_117544576.1">
    <property type="nucleotide sequence ID" value="NZ_QVLV01000006.1"/>
</dbReference>
<dbReference type="InterPro" id="IPR036565">
    <property type="entry name" value="Mur-like_cat_sf"/>
</dbReference>
<evidence type="ECO:0000256" key="2">
    <source>
        <dbReference type="ARBA" id="ARBA00008276"/>
    </source>
</evidence>